<dbReference type="AlphaFoldDB" id="A0A1A6BLQ6"/>
<dbReference type="InterPro" id="IPR006442">
    <property type="entry name" value="Antitoxin_Phd/YefM"/>
</dbReference>
<dbReference type="InterPro" id="IPR051416">
    <property type="entry name" value="phD-YefM_TA_antitoxins"/>
</dbReference>
<organism evidence="3 4">
    <name type="scientific">Mycobacterium gordonae</name>
    <dbReference type="NCBI Taxonomy" id="1778"/>
    <lineage>
        <taxon>Bacteria</taxon>
        <taxon>Bacillati</taxon>
        <taxon>Actinomycetota</taxon>
        <taxon>Actinomycetes</taxon>
        <taxon>Mycobacteriales</taxon>
        <taxon>Mycobacteriaceae</taxon>
        <taxon>Mycobacterium</taxon>
    </lineage>
</organism>
<comment type="caution">
    <text evidence="3">The sequence shown here is derived from an EMBL/GenBank/DDBJ whole genome shotgun (WGS) entry which is preliminary data.</text>
</comment>
<evidence type="ECO:0000256" key="1">
    <source>
        <dbReference type="ARBA" id="ARBA00009981"/>
    </source>
</evidence>
<evidence type="ECO:0000313" key="4">
    <source>
        <dbReference type="Proteomes" id="UP000093757"/>
    </source>
</evidence>
<dbReference type="EMBL" id="MAEM01000091">
    <property type="protein sequence ID" value="OBS03226.1"/>
    <property type="molecule type" value="Genomic_DNA"/>
</dbReference>
<comment type="similarity">
    <text evidence="1 2">Belongs to the phD/YefM antitoxin family.</text>
</comment>
<proteinExistence type="inferred from homology"/>
<gene>
    <name evidence="3" type="ORF">A9W98_10635</name>
</gene>
<dbReference type="PANTHER" id="PTHR35377">
    <property type="entry name" value="ANTITOXIN VAPB49-RELATED-RELATED"/>
    <property type="match status" value="1"/>
</dbReference>
<evidence type="ECO:0000256" key="2">
    <source>
        <dbReference type="RuleBase" id="RU362080"/>
    </source>
</evidence>
<reference evidence="3 4" key="1">
    <citation type="submission" date="2016-06" db="EMBL/GenBank/DDBJ databases">
        <authorList>
            <person name="Kjaerup R.B."/>
            <person name="Dalgaard T.S."/>
            <person name="Juul-Madsen H.R."/>
        </authorList>
    </citation>
    <scope>NUCLEOTIDE SEQUENCE [LARGE SCALE GENOMIC DNA]</scope>
    <source>
        <strain evidence="3 4">1245752.6</strain>
    </source>
</reference>
<dbReference type="InterPro" id="IPR036165">
    <property type="entry name" value="YefM-like_sf"/>
</dbReference>
<dbReference type="Pfam" id="PF02604">
    <property type="entry name" value="PhdYeFM_antitox"/>
    <property type="match status" value="1"/>
</dbReference>
<dbReference type="RefSeq" id="WP_065132644.1">
    <property type="nucleotide sequence ID" value="NZ_MAEM01000091.1"/>
</dbReference>
<dbReference type="Proteomes" id="UP000093757">
    <property type="component" value="Unassembled WGS sequence"/>
</dbReference>
<evidence type="ECO:0000313" key="3">
    <source>
        <dbReference type="EMBL" id="OBS03226.1"/>
    </source>
</evidence>
<protein>
    <recommendedName>
        <fullName evidence="2">Antitoxin</fullName>
    </recommendedName>
</protein>
<sequence>MTVNVNIHEAKTHLSRLLEQVAGGERVIISKAGKPIADLVPHKAVDVAFGGLRGQLTYDDSSFDVDPEIQEMFYGTQNPGDADAAS</sequence>
<name>A0A1A6BLQ6_MYCGO</name>
<accession>A0A1A6BLQ6</accession>
<comment type="function">
    <text evidence="2">Antitoxin component of a type II toxin-antitoxin (TA) system.</text>
</comment>
<dbReference type="NCBIfam" id="TIGR01552">
    <property type="entry name" value="phd_fam"/>
    <property type="match status" value="1"/>
</dbReference>
<dbReference type="SUPFAM" id="SSF143120">
    <property type="entry name" value="YefM-like"/>
    <property type="match status" value="1"/>
</dbReference>
<dbReference type="Gene3D" id="3.40.1620.10">
    <property type="entry name" value="YefM-like domain"/>
    <property type="match status" value="1"/>
</dbReference>